<dbReference type="AlphaFoldDB" id="A0A1M4PLL9"/>
<organism evidence="1 2">
    <name type="scientific">[Clostridium] ultunense Esp</name>
    <dbReference type="NCBI Taxonomy" id="1288971"/>
    <lineage>
        <taxon>Bacteria</taxon>
        <taxon>Bacillati</taxon>
        <taxon>Bacillota</taxon>
        <taxon>Tissierellia</taxon>
        <taxon>Tissierellales</taxon>
        <taxon>Tepidimicrobiaceae</taxon>
        <taxon>Schnuerera</taxon>
    </lineage>
</organism>
<name>A0A1M4PLL9_9FIRM</name>
<sequence length="267" mass="29038">MDTIIIRGGGDLATGIAYKLHKAGYRIIILEIDKPLTVRRAVAFSEAVYEGENTVEGIKGILAKNRKDIYKIWDIGAIPVYIDKEGRIIEEIKPLVVIDAIIAKRNLGTNKSMAPITIGIGPGFEAGKDVDFVVESNRGTNLGKIIHSGRASKNTGIPGEVMGYTQGRVLRAPCDGIVKAFCKIGDIIDKGNVICQVGDKNVIAPFKGILRGMIREGLYVNKGLKIGDIDPRCIKEYAFIISDKARIIGDRVLEGIQITSHLRCQAP</sequence>
<evidence type="ECO:0000313" key="2">
    <source>
        <dbReference type="Proteomes" id="UP000245423"/>
    </source>
</evidence>
<dbReference type="OrthoDB" id="9815497at2"/>
<dbReference type="Proteomes" id="UP000245423">
    <property type="component" value="Chromosome 1"/>
</dbReference>
<protein>
    <submittedName>
        <fullName evidence="1">Selenium-dependent molybdenum hydroxylase system protein</fullName>
    </submittedName>
</protein>
<keyword evidence="2" id="KW-1185">Reference proteome</keyword>
<dbReference type="NCBIfam" id="TIGR03309">
    <property type="entry name" value="matur_yqeB"/>
    <property type="match status" value="1"/>
</dbReference>
<evidence type="ECO:0000313" key="1">
    <source>
        <dbReference type="EMBL" id="SHD76364.1"/>
    </source>
</evidence>
<accession>A0A1M4PLL9</accession>
<reference evidence="1 2" key="1">
    <citation type="submission" date="2016-11" db="EMBL/GenBank/DDBJ databases">
        <authorList>
            <person name="Manzoor S."/>
        </authorList>
    </citation>
    <scope>NUCLEOTIDE SEQUENCE [LARGE SCALE GENOMIC DNA]</scope>
    <source>
        <strain evidence="1">Clostridium ultunense strain Esp</strain>
    </source>
</reference>
<dbReference type="RefSeq" id="WP_025640653.1">
    <property type="nucleotide sequence ID" value="NZ_LT669839.1"/>
</dbReference>
<dbReference type="InterPro" id="IPR017695">
    <property type="entry name" value="Se-dep_Mo_hydrolase_YqeB"/>
</dbReference>
<dbReference type="EMBL" id="LT669839">
    <property type="protein sequence ID" value="SHD76364.1"/>
    <property type="molecule type" value="Genomic_DNA"/>
</dbReference>
<proteinExistence type="predicted"/>
<gene>
    <name evidence="1" type="ORF">CUESP1_0988</name>
</gene>